<dbReference type="RefSeq" id="WP_303952178.1">
    <property type="nucleotide sequence ID" value="NZ_JAGZXI010000003.1"/>
</dbReference>
<evidence type="ECO:0000259" key="2">
    <source>
        <dbReference type="Pfam" id="PF07811"/>
    </source>
</evidence>
<sequence>MRKPRIASELTAAKLAERSVEDGERGDASTEFVMVGALLVLLTMAILQVSFALYARTMLVDAAAAGARYGTMRDRTPQEGMARTRQMIQGVLPSSYAENISYRQSSDSTGVRTLEVTVKSPLPVLGPWGLPDSIEVKGHAIYAEHHSGD</sequence>
<comment type="caution">
    <text evidence="3">The sequence shown here is derived from an EMBL/GenBank/DDBJ whole genome shotgun (WGS) entry which is preliminary data.</text>
</comment>
<name>A0A943Y521_9MICC</name>
<dbReference type="Proteomes" id="UP000739069">
    <property type="component" value="Unassembled WGS sequence"/>
</dbReference>
<feature type="domain" description="TadE-like" evidence="2">
    <location>
        <begin position="26"/>
        <end position="68"/>
    </location>
</feature>
<protein>
    <submittedName>
        <fullName evidence="3">Pilus assembly protein</fullName>
    </submittedName>
</protein>
<evidence type="ECO:0000313" key="3">
    <source>
        <dbReference type="EMBL" id="MBS6634570.1"/>
    </source>
</evidence>
<keyword evidence="1" id="KW-1133">Transmembrane helix</keyword>
<accession>A0A943Y521</accession>
<dbReference type="AlphaFoldDB" id="A0A943Y521"/>
<reference evidence="3" key="1">
    <citation type="submission" date="2021-02" db="EMBL/GenBank/DDBJ databases">
        <title>Infant gut strain persistence is associated with maternal origin, phylogeny, and functional potential including surface adhesion and iron acquisition.</title>
        <authorList>
            <person name="Lou Y.C."/>
        </authorList>
    </citation>
    <scope>NUCLEOTIDE SEQUENCE</scope>
    <source>
        <strain evidence="3">L1_008_092G1_dasL1_008_092G1_concoct_16</strain>
    </source>
</reference>
<feature type="transmembrane region" description="Helical" evidence="1">
    <location>
        <begin position="32"/>
        <end position="54"/>
    </location>
</feature>
<keyword evidence="1" id="KW-0472">Membrane</keyword>
<evidence type="ECO:0000313" key="4">
    <source>
        <dbReference type="Proteomes" id="UP000739069"/>
    </source>
</evidence>
<proteinExistence type="predicted"/>
<evidence type="ECO:0000256" key="1">
    <source>
        <dbReference type="SAM" id="Phobius"/>
    </source>
</evidence>
<dbReference type="Pfam" id="PF07811">
    <property type="entry name" value="TadE"/>
    <property type="match status" value="1"/>
</dbReference>
<dbReference type="InterPro" id="IPR012495">
    <property type="entry name" value="TadE-like_dom"/>
</dbReference>
<dbReference type="EMBL" id="JAGZXI010000003">
    <property type="protein sequence ID" value="MBS6634570.1"/>
    <property type="molecule type" value="Genomic_DNA"/>
</dbReference>
<organism evidence="3 4">
    <name type="scientific">Rothia mucilaginosa</name>
    <dbReference type="NCBI Taxonomy" id="43675"/>
    <lineage>
        <taxon>Bacteria</taxon>
        <taxon>Bacillati</taxon>
        <taxon>Actinomycetota</taxon>
        <taxon>Actinomycetes</taxon>
        <taxon>Micrococcales</taxon>
        <taxon>Micrococcaceae</taxon>
        <taxon>Rothia</taxon>
    </lineage>
</organism>
<gene>
    <name evidence="3" type="ORF">KH265_02730</name>
</gene>
<keyword evidence="1" id="KW-0812">Transmembrane</keyword>